<reference evidence="1 2" key="1">
    <citation type="submission" date="2018-01" db="EMBL/GenBank/DDBJ databases">
        <title>Draft genome sequence of Jishengella sp. NA12.</title>
        <authorList>
            <person name="Sahin N."/>
            <person name="Ay H."/>
            <person name="Saygin H."/>
        </authorList>
    </citation>
    <scope>NUCLEOTIDE SEQUENCE [LARGE SCALE GENOMIC DNA]</scope>
    <source>
        <strain evidence="1 2">NA12</strain>
    </source>
</reference>
<dbReference type="EMBL" id="POTY01000033">
    <property type="protein sequence ID" value="PZG21152.1"/>
    <property type="molecule type" value="Genomic_DNA"/>
</dbReference>
<evidence type="ECO:0000313" key="1">
    <source>
        <dbReference type="EMBL" id="PZG21152.1"/>
    </source>
</evidence>
<sequence length="96" mass="10974">MDPVARWLVPDPVERQHVFHGLLAMEVDHAVEWGHVDVALDMTAVAVWHHHPVAEAAPLSDYHLSTFTGPALPRFQQRRASSRVRWNGRRRAIRAN</sequence>
<dbReference type="AlphaFoldDB" id="A0A2W2EAD4"/>
<protein>
    <submittedName>
        <fullName evidence="1">Uncharacterized protein</fullName>
    </submittedName>
</protein>
<keyword evidence="2" id="KW-1185">Reference proteome</keyword>
<organism evidence="1 2">
    <name type="scientific">Micromonospora craterilacus</name>
    <dbReference type="NCBI Taxonomy" id="1655439"/>
    <lineage>
        <taxon>Bacteria</taxon>
        <taxon>Bacillati</taxon>
        <taxon>Actinomycetota</taxon>
        <taxon>Actinomycetes</taxon>
        <taxon>Micromonosporales</taxon>
        <taxon>Micromonosporaceae</taxon>
        <taxon>Micromonospora</taxon>
    </lineage>
</organism>
<gene>
    <name evidence="1" type="ORF">C1I95_08015</name>
</gene>
<proteinExistence type="predicted"/>
<evidence type="ECO:0000313" key="2">
    <source>
        <dbReference type="Proteomes" id="UP000248924"/>
    </source>
</evidence>
<accession>A0A2W2EAD4</accession>
<dbReference type="Proteomes" id="UP000248924">
    <property type="component" value="Unassembled WGS sequence"/>
</dbReference>
<comment type="caution">
    <text evidence="1">The sequence shown here is derived from an EMBL/GenBank/DDBJ whole genome shotgun (WGS) entry which is preliminary data.</text>
</comment>
<name>A0A2W2EAD4_9ACTN</name>